<keyword evidence="9" id="KW-1185">Reference proteome</keyword>
<dbReference type="PANTHER" id="PTHR21037:SF3">
    <property type="entry name" value="LARGE RIBOSOMAL SUBUNIT PROTEIN UL14M"/>
    <property type="match status" value="1"/>
</dbReference>
<keyword evidence="5" id="KW-0496">Mitochondrion</keyword>
<dbReference type="Gene3D" id="2.40.150.20">
    <property type="entry name" value="Ribosomal protein L14"/>
    <property type="match status" value="1"/>
</dbReference>
<organism evidence="9 10">
    <name type="scientific">Meloidogyne hapla</name>
    <name type="common">Root-knot nematode worm</name>
    <dbReference type="NCBI Taxonomy" id="6305"/>
    <lineage>
        <taxon>Eukaryota</taxon>
        <taxon>Metazoa</taxon>
        <taxon>Ecdysozoa</taxon>
        <taxon>Nematoda</taxon>
        <taxon>Chromadorea</taxon>
        <taxon>Rhabditida</taxon>
        <taxon>Tylenchina</taxon>
        <taxon>Tylenchomorpha</taxon>
        <taxon>Tylenchoidea</taxon>
        <taxon>Meloidogynidae</taxon>
        <taxon>Meloidogyninae</taxon>
        <taxon>Meloidogyne</taxon>
    </lineage>
</organism>
<sequence length="180" mass="21100">MRNASQDVMEEWKNLDENWRKKNKIIERPPTLNIKRSSYEMSRHRTRPPTYGILRKTDLVCIDNSEIGKDANMSGRLAYCIWVYKKEYRKRHMPKATLGDKILVAIRGEMRRAIVVGARQHYFIRKHGIPSTDTNNIVLLDDKENPIGNRVLGPMPSHLMRLREKQPILQKVCALGKKFF</sequence>
<dbReference type="SUPFAM" id="SSF50193">
    <property type="entry name" value="Ribosomal protein L14"/>
    <property type="match status" value="1"/>
</dbReference>
<protein>
    <recommendedName>
        <fullName evidence="7">Large ribosomal subunit protein uL14m</fullName>
    </recommendedName>
    <alternativeName>
        <fullName evidence="8">39S ribosomal protein L14, mitochondrial</fullName>
    </alternativeName>
</protein>
<evidence type="ECO:0000256" key="8">
    <source>
        <dbReference type="ARBA" id="ARBA00042938"/>
    </source>
</evidence>
<dbReference type="Pfam" id="PF00238">
    <property type="entry name" value="Ribosomal_L14"/>
    <property type="match status" value="1"/>
</dbReference>
<dbReference type="InterPro" id="IPR000218">
    <property type="entry name" value="Ribosomal_uL14"/>
</dbReference>
<dbReference type="GO" id="GO:0005840">
    <property type="term" value="C:ribosome"/>
    <property type="evidence" value="ECO:0007669"/>
    <property type="project" value="UniProtKB-KW"/>
</dbReference>
<comment type="subcellular location">
    <subcellularLocation>
        <location evidence="1">Mitochondrion</location>
    </subcellularLocation>
</comment>
<dbReference type="PANTHER" id="PTHR21037">
    <property type="entry name" value="39S RIBOSOMAL PROTEIN L14, MITOCHONDRIAL"/>
    <property type="match status" value="1"/>
</dbReference>
<reference evidence="10" key="1">
    <citation type="submission" date="2016-11" db="UniProtKB">
        <authorList>
            <consortium name="WormBaseParasite"/>
        </authorList>
    </citation>
    <scope>IDENTIFICATION</scope>
</reference>
<dbReference type="OMA" id="CADWAIA"/>
<comment type="similarity">
    <text evidence="2">Belongs to the universal ribosomal protein uL14 family.</text>
</comment>
<evidence type="ECO:0000256" key="4">
    <source>
        <dbReference type="ARBA" id="ARBA00022980"/>
    </source>
</evidence>
<keyword evidence="4" id="KW-0689">Ribosomal protein</keyword>
<evidence type="ECO:0000256" key="5">
    <source>
        <dbReference type="ARBA" id="ARBA00023128"/>
    </source>
</evidence>
<dbReference type="AlphaFoldDB" id="A0A1I8B796"/>
<evidence type="ECO:0000313" key="10">
    <source>
        <dbReference type="WBParaSite" id="MhA1_Contig1469.frz3.gene3"/>
    </source>
</evidence>
<keyword evidence="3" id="KW-0809">Transit peptide</keyword>
<evidence type="ECO:0000256" key="7">
    <source>
        <dbReference type="ARBA" id="ARBA00040118"/>
    </source>
</evidence>
<keyword evidence="6" id="KW-0687">Ribonucleoprotein</keyword>
<dbReference type="WBParaSite" id="MhA1_Contig1469.frz3.gene3">
    <property type="protein sequence ID" value="MhA1_Contig1469.frz3.gene3"/>
    <property type="gene ID" value="MhA1_Contig1469.frz3.gene3"/>
</dbReference>
<dbReference type="Proteomes" id="UP000095281">
    <property type="component" value="Unplaced"/>
</dbReference>
<dbReference type="CDD" id="cd00337">
    <property type="entry name" value="Ribosomal_uL14"/>
    <property type="match status" value="1"/>
</dbReference>
<proteinExistence type="inferred from homology"/>
<dbReference type="InterPro" id="IPR036853">
    <property type="entry name" value="Ribosomal_uL14_sf"/>
</dbReference>
<dbReference type="SMART" id="SM01374">
    <property type="entry name" value="Ribosomal_L14"/>
    <property type="match status" value="1"/>
</dbReference>
<dbReference type="HAMAP" id="MF_01367">
    <property type="entry name" value="Ribosomal_uL14"/>
    <property type="match status" value="1"/>
</dbReference>
<dbReference type="GO" id="GO:0003735">
    <property type="term" value="F:structural constituent of ribosome"/>
    <property type="evidence" value="ECO:0007669"/>
    <property type="project" value="InterPro"/>
</dbReference>
<accession>A0A1I8B796</accession>
<evidence type="ECO:0000256" key="2">
    <source>
        <dbReference type="ARBA" id="ARBA00010745"/>
    </source>
</evidence>
<dbReference type="GO" id="GO:1990904">
    <property type="term" value="C:ribonucleoprotein complex"/>
    <property type="evidence" value="ECO:0007669"/>
    <property type="project" value="UniProtKB-KW"/>
</dbReference>
<dbReference type="GO" id="GO:0006412">
    <property type="term" value="P:translation"/>
    <property type="evidence" value="ECO:0007669"/>
    <property type="project" value="InterPro"/>
</dbReference>
<name>A0A1I8B796_MELHA</name>
<evidence type="ECO:0000256" key="6">
    <source>
        <dbReference type="ARBA" id="ARBA00023274"/>
    </source>
</evidence>
<evidence type="ECO:0000256" key="3">
    <source>
        <dbReference type="ARBA" id="ARBA00022946"/>
    </source>
</evidence>
<evidence type="ECO:0000313" key="9">
    <source>
        <dbReference type="Proteomes" id="UP000095281"/>
    </source>
</evidence>
<evidence type="ECO:0000256" key="1">
    <source>
        <dbReference type="ARBA" id="ARBA00004173"/>
    </source>
</evidence>
<dbReference type="GO" id="GO:0005739">
    <property type="term" value="C:mitochondrion"/>
    <property type="evidence" value="ECO:0007669"/>
    <property type="project" value="UniProtKB-SubCell"/>
</dbReference>